<proteinExistence type="inferred from homology"/>
<dbReference type="Gene3D" id="2.115.10.20">
    <property type="entry name" value="Glycosyl hydrolase domain, family 43"/>
    <property type="match status" value="2"/>
</dbReference>
<evidence type="ECO:0008006" key="8">
    <source>
        <dbReference type="Google" id="ProtNLM"/>
    </source>
</evidence>
<evidence type="ECO:0000256" key="4">
    <source>
        <dbReference type="ARBA" id="ARBA00023295"/>
    </source>
</evidence>
<dbReference type="GO" id="GO:0004553">
    <property type="term" value="F:hydrolase activity, hydrolyzing O-glycosyl compounds"/>
    <property type="evidence" value="ECO:0007669"/>
    <property type="project" value="InterPro"/>
</dbReference>
<protein>
    <recommendedName>
        <fullName evidence="8">Glycosyl hydrolase family 43</fullName>
    </recommendedName>
</protein>
<dbReference type="Proteomes" id="UP000177979">
    <property type="component" value="Unassembled WGS sequence"/>
</dbReference>
<evidence type="ECO:0000256" key="1">
    <source>
        <dbReference type="ARBA" id="ARBA00004834"/>
    </source>
</evidence>
<dbReference type="SUPFAM" id="SSF75005">
    <property type="entry name" value="Arabinanase/levansucrase/invertase"/>
    <property type="match status" value="2"/>
</dbReference>
<name>A0A1F5EV64_9BACT</name>
<sequence length="302" mass="34525">MRSQKDTWDDHPNNPLIKPPFPEWLIADPTVLPAVDSPDGKWHLFAHGLLGIYHYCSYDGIHWQKAGGIISFLALRPFIFREKDRYYLFYEKVNAPFGLPYYNSHLELIHSRDLVHWSQPKTILKPRYSWHKTKNKIGNLGNPSLVKTNGFYRLYYSSGLISFSDTFFCEPGYQGVATTKKITGPYRPAKKPIIKKYSPKTLKSTTRVTNTSGGFLGLQTLFRTNLLSRESSSALHLTFSNDGLTWVTAKEPVITPNVSWKKTHVYVGSFVKNESGQKRIYYNARGSRGFFGREMIGLATSK</sequence>
<dbReference type="InterPro" id="IPR050727">
    <property type="entry name" value="GH43_arabinanases"/>
</dbReference>
<dbReference type="EMBL" id="MFAG01000037">
    <property type="protein sequence ID" value="OGD71288.1"/>
    <property type="molecule type" value="Genomic_DNA"/>
</dbReference>
<dbReference type="PANTHER" id="PTHR43301">
    <property type="entry name" value="ARABINAN ENDO-1,5-ALPHA-L-ARABINOSIDASE"/>
    <property type="match status" value="1"/>
</dbReference>
<dbReference type="Pfam" id="PF04616">
    <property type="entry name" value="Glyco_hydro_43"/>
    <property type="match status" value="1"/>
</dbReference>
<dbReference type="AlphaFoldDB" id="A0A1F5EV64"/>
<dbReference type="STRING" id="1817722.A2703_00635"/>
<evidence type="ECO:0000256" key="5">
    <source>
        <dbReference type="RuleBase" id="RU361187"/>
    </source>
</evidence>
<evidence type="ECO:0000313" key="7">
    <source>
        <dbReference type="Proteomes" id="UP000177979"/>
    </source>
</evidence>
<dbReference type="InterPro" id="IPR006710">
    <property type="entry name" value="Glyco_hydro_43"/>
</dbReference>
<reference evidence="6 7" key="1">
    <citation type="journal article" date="2016" name="Nat. Commun.">
        <title>Thousands of microbial genomes shed light on interconnected biogeochemical processes in an aquifer system.</title>
        <authorList>
            <person name="Anantharaman K."/>
            <person name="Brown C.T."/>
            <person name="Hug L.A."/>
            <person name="Sharon I."/>
            <person name="Castelle C.J."/>
            <person name="Probst A.J."/>
            <person name="Thomas B.C."/>
            <person name="Singh A."/>
            <person name="Wilkins M.J."/>
            <person name="Karaoz U."/>
            <person name="Brodie E.L."/>
            <person name="Williams K.H."/>
            <person name="Hubbard S.S."/>
            <person name="Banfield J.F."/>
        </authorList>
    </citation>
    <scope>NUCLEOTIDE SEQUENCE [LARGE SCALE GENOMIC DNA]</scope>
</reference>
<dbReference type="PANTHER" id="PTHR43301:SF3">
    <property type="entry name" value="ARABINAN ENDO-1,5-ALPHA-L-ARABINOSIDASE A-RELATED"/>
    <property type="match status" value="1"/>
</dbReference>
<accession>A0A1F5EV64</accession>
<gene>
    <name evidence="6" type="ORF">A2703_00635</name>
</gene>
<keyword evidence="4 5" id="KW-0326">Glycosidase</keyword>
<keyword evidence="3 5" id="KW-0378">Hydrolase</keyword>
<comment type="similarity">
    <text evidence="2 5">Belongs to the glycosyl hydrolase 43 family.</text>
</comment>
<comment type="caution">
    <text evidence="6">The sequence shown here is derived from an EMBL/GenBank/DDBJ whole genome shotgun (WGS) entry which is preliminary data.</text>
</comment>
<organism evidence="6 7">
    <name type="scientific">Candidatus Collierbacteria bacterium RIFCSPHIGHO2_01_FULL_50_25</name>
    <dbReference type="NCBI Taxonomy" id="1817722"/>
    <lineage>
        <taxon>Bacteria</taxon>
        <taxon>Candidatus Collieribacteriota</taxon>
    </lineage>
</organism>
<evidence type="ECO:0000313" key="6">
    <source>
        <dbReference type="EMBL" id="OGD71288.1"/>
    </source>
</evidence>
<dbReference type="InterPro" id="IPR023296">
    <property type="entry name" value="Glyco_hydro_beta-prop_sf"/>
</dbReference>
<dbReference type="GO" id="GO:0005975">
    <property type="term" value="P:carbohydrate metabolic process"/>
    <property type="evidence" value="ECO:0007669"/>
    <property type="project" value="InterPro"/>
</dbReference>
<evidence type="ECO:0000256" key="3">
    <source>
        <dbReference type="ARBA" id="ARBA00022801"/>
    </source>
</evidence>
<comment type="pathway">
    <text evidence="1">Glycan metabolism; L-arabinan degradation.</text>
</comment>
<evidence type="ECO:0000256" key="2">
    <source>
        <dbReference type="ARBA" id="ARBA00009865"/>
    </source>
</evidence>